<dbReference type="OrthoDB" id="6196468at2"/>
<evidence type="ECO:0000313" key="2">
    <source>
        <dbReference type="Proteomes" id="UP000199670"/>
    </source>
</evidence>
<accession>A0A1C3ZQP8</accession>
<dbReference type="RefSeq" id="WP_091346724.1">
    <property type="nucleotide sequence ID" value="NZ_FMAQ01000002.1"/>
</dbReference>
<dbReference type="PANTHER" id="PTHR34986:SF4">
    <property type="entry name" value="EVOLVED BETA-GALACTOSIDASE SUBUNIT BETA-RELATED"/>
    <property type="match status" value="1"/>
</dbReference>
<dbReference type="GO" id="GO:0005829">
    <property type="term" value="C:cytosol"/>
    <property type="evidence" value="ECO:0007669"/>
    <property type="project" value="TreeGrafter"/>
</dbReference>
<proteinExistence type="predicted"/>
<gene>
    <name evidence="1" type="ORF">GA0061081_10253</name>
</gene>
<name>A0A1C3ZQP8_9GAMM</name>
<dbReference type="Proteomes" id="UP000199670">
    <property type="component" value="Unassembled WGS sequence"/>
</dbReference>
<protein>
    <submittedName>
        <fullName evidence="1">Biofilm protein TabA</fullName>
    </submittedName>
</protein>
<dbReference type="InterPro" id="IPR004375">
    <property type="entry name" value="NanQ/TabA/YiaL"/>
</dbReference>
<evidence type="ECO:0000313" key="1">
    <source>
        <dbReference type="EMBL" id="SCB84698.1"/>
    </source>
</evidence>
<dbReference type="Pfam" id="PF04074">
    <property type="entry name" value="DUF386"/>
    <property type="match status" value="1"/>
</dbReference>
<dbReference type="NCBIfam" id="TIGR00022">
    <property type="entry name" value="YhcH/YjgK/YiaL family protein"/>
    <property type="match status" value="1"/>
</dbReference>
<dbReference type="InterPro" id="IPR037012">
    <property type="entry name" value="NanQ/TabA/YiaL_sf"/>
</dbReference>
<reference evidence="2" key="1">
    <citation type="submission" date="2016-08" db="EMBL/GenBank/DDBJ databases">
        <authorList>
            <person name="Varghese N."/>
            <person name="Submissions Spin"/>
        </authorList>
    </citation>
    <scope>NUCLEOTIDE SEQUENCE [LARGE SCALE GENOMIC DNA]</scope>
    <source>
        <strain evidence="2">R-53248</strain>
    </source>
</reference>
<keyword evidence="2" id="KW-1185">Reference proteome</keyword>
<dbReference type="SUPFAM" id="SSF51197">
    <property type="entry name" value="Clavaminate synthase-like"/>
    <property type="match status" value="1"/>
</dbReference>
<organism evidence="1 2">
    <name type="scientific">Gilliamella bombicola</name>
    <dbReference type="NCBI Taxonomy" id="1798182"/>
    <lineage>
        <taxon>Bacteria</taxon>
        <taxon>Pseudomonadati</taxon>
        <taxon>Pseudomonadota</taxon>
        <taxon>Gammaproteobacteria</taxon>
        <taxon>Orbales</taxon>
        <taxon>Orbaceae</taxon>
        <taxon>Gilliamella</taxon>
    </lineage>
</organism>
<dbReference type="STRING" id="1798182.GA0061081_10253"/>
<dbReference type="PANTHER" id="PTHR34986">
    <property type="entry name" value="EVOLVED BETA-GALACTOSIDASE SUBUNIT BETA"/>
    <property type="match status" value="1"/>
</dbReference>
<dbReference type="Gene3D" id="2.60.120.370">
    <property type="entry name" value="YhcH/YjgK/YiaL"/>
    <property type="match status" value="1"/>
</dbReference>
<dbReference type="GO" id="GO:0044010">
    <property type="term" value="P:single-species biofilm formation"/>
    <property type="evidence" value="ECO:0007669"/>
    <property type="project" value="TreeGrafter"/>
</dbReference>
<sequence length="156" mass="17984">MILGNINHLRLVPYLPAKIKQSIEYIKDNVNINTPIGRYDIDGDKMFFMVSDSQTRHIYDAKPEYHEKYIDVQIVLEGQEGMAVSMLPPYTKMLDNKLAENDIAFVETPKEETMLILQQNDFIVFLPNEVHKPLCSVGNKIETVRKVVVKIALDYL</sequence>
<dbReference type="AlphaFoldDB" id="A0A1C3ZQP8"/>
<dbReference type="EMBL" id="FMAQ01000002">
    <property type="protein sequence ID" value="SCB84698.1"/>
    <property type="molecule type" value="Genomic_DNA"/>
</dbReference>